<dbReference type="AlphaFoldDB" id="A0AAV2YT31"/>
<dbReference type="Proteomes" id="UP001146120">
    <property type="component" value="Unassembled WGS sequence"/>
</dbReference>
<comment type="caution">
    <text evidence="1">The sequence shown here is derived from an EMBL/GenBank/DDBJ whole genome shotgun (WGS) entry which is preliminary data.</text>
</comment>
<proteinExistence type="predicted"/>
<dbReference type="EMBL" id="DAKRPA010000163">
    <property type="protein sequence ID" value="DAZ96576.1"/>
    <property type="molecule type" value="Genomic_DNA"/>
</dbReference>
<protein>
    <submittedName>
        <fullName evidence="1">Uncharacterized protein</fullName>
    </submittedName>
</protein>
<evidence type="ECO:0000313" key="1">
    <source>
        <dbReference type="EMBL" id="DAZ96576.1"/>
    </source>
</evidence>
<reference evidence="1" key="1">
    <citation type="submission" date="2022-11" db="EMBL/GenBank/DDBJ databases">
        <authorList>
            <person name="Morgan W.R."/>
            <person name="Tartar A."/>
        </authorList>
    </citation>
    <scope>NUCLEOTIDE SEQUENCE</scope>
    <source>
        <strain evidence="1">ARSEF 373</strain>
    </source>
</reference>
<sequence length="26" mass="2994">MVFHLIHAAAVRDIERRFVTLAAVRT</sequence>
<organism evidence="1 2">
    <name type="scientific">Lagenidium giganteum</name>
    <dbReference type="NCBI Taxonomy" id="4803"/>
    <lineage>
        <taxon>Eukaryota</taxon>
        <taxon>Sar</taxon>
        <taxon>Stramenopiles</taxon>
        <taxon>Oomycota</taxon>
        <taxon>Peronosporomycetes</taxon>
        <taxon>Pythiales</taxon>
        <taxon>Pythiaceae</taxon>
    </lineage>
</organism>
<name>A0AAV2YT31_9STRA</name>
<accession>A0AAV2YT31</accession>
<keyword evidence="2" id="KW-1185">Reference proteome</keyword>
<evidence type="ECO:0000313" key="2">
    <source>
        <dbReference type="Proteomes" id="UP001146120"/>
    </source>
</evidence>
<reference evidence="1" key="2">
    <citation type="journal article" date="2023" name="Microbiol Resour">
        <title>Decontamination and Annotation of the Draft Genome Sequence of the Oomycete Lagenidium giganteum ARSEF 373.</title>
        <authorList>
            <person name="Morgan W.R."/>
            <person name="Tartar A."/>
        </authorList>
    </citation>
    <scope>NUCLEOTIDE SEQUENCE</scope>
    <source>
        <strain evidence="1">ARSEF 373</strain>
    </source>
</reference>
<gene>
    <name evidence="1" type="ORF">N0F65_011800</name>
</gene>